<keyword evidence="2" id="KW-0804">Transcription</keyword>
<protein>
    <submittedName>
        <fullName evidence="5">Helix-turn-helix domain-containing protein</fullName>
    </submittedName>
</protein>
<feature type="domain" description="DmsR-like N-terminal" evidence="4">
    <location>
        <begin position="1"/>
        <end position="145"/>
    </location>
</feature>
<evidence type="ECO:0000256" key="2">
    <source>
        <dbReference type="ARBA" id="ARBA00023163"/>
    </source>
</evidence>
<evidence type="ECO:0000313" key="6">
    <source>
        <dbReference type="Proteomes" id="UP001268864"/>
    </source>
</evidence>
<keyword evidence="6" id="KW-1185">Reference proteome</keyword>
<dbReference type="InterPro" id="IPR036388">
    <property type="entry name" value="WH-like_DNA-bd_sf"/>
</dbReference>
<dbReference type="PANTHER" id="PTHR34236">
    <property type="entry name" value="DIMETHYL SULFOXIDE REDUCTASE TRANSCRIPTIONAL ACTIVATOR"/>
    <property type="match status" value="1"/>
</dbReference>
<name>A0ABU2FMW7_9EURY</name>
<comment type="caution">
    <text evidence="5">The sequence shown here is derived from an EMBL/GenBank/DDBJ whole genome shotgun (WGS) entry which is preliminary data.</text>
</comment>
<dbReference type="PANTHER" id="PTHR34236:SF1">
    <property type="entry name" value="DIMETHYL SULFOXIDE REDUCTASE TRANSCRIPTIONAL ACTIVATOR"/>
    <property type="match status" value="1"/>
</dbReference>
<dbReference type="Pfam" id="PF04967">
    <property type="entry name" value="HTH_10"/>
    <property type="match status" value="1"/>
</dbReference>
<dbReference type="Gene3D" id="1.10.10.10">
    <property type="entry name" value="Winged helix-like DNA-binding domain superfamily/Winged helix DNA-binding domain"/>
    <property type="match status" value="1"/>
</dbReference>
<feature type="domain" description="HTH bat-type" evidence="3">
    <location>
        <begin position="162"/>
        <end position="213"/>
    </location>
</feature>
<evidence type="ECO:0000256" key="1">
    <source>
        <dbReference type="ARBA" id="ARBA00023015"/>
    </source>
</evidence>
<gene>
    <name evidence="5" type="ORF">NDI86_08105</name>
</gene>
<reference evidence="5 6" key="1">
    <citation type="submission" date="2022-06" db="EMBL/GenBank/DDBJ databases">
        <title>Halomicroarcula sp. a new haloarchaeum isolate from saline soil.</title>
        <authorList>
            <person name="Strakova D."/>
            <person name="Galisteo C."/>
            <person name="Sanchez-Porro C."/>
            <person name="Ventosa A."/>
        </authorList>
    </citation>
    <scope>NUCLEOTIDE SEQUENCE [LARGE SCALE GENOMIC DNA]</scope>
    <source>
        <strain evidence="5 6">S3CR25-11</strain>
    </source>
</reference>
<evidence type="ECO:0000259" key="3">
    <source>
        <dbReference type="Pfam" id="PF04967"/>
    </source>
</evidence>
<dbReference type="Pfam" id="PF24277">
    <property type="entry name" value="DmsR_N"/>
    <property type="match status" value="1"/>
</dbReference>
<dbReference type="InterPro" id="IPR007050">
    <property type="entry name" value="HTH_bacterioopsin"/>
</dbReference>
<dbReference type="EMBL" id="JAMQOS010000002">
    <property type="protein sequence ID" value="MDS0282083.1"/>
    <property type="molecule type" value="Genomic_DNA"/>
</dbReference>
<accession>A0ABU2FMW7</accession>
<sequence length="218" mass="23629">MGDHILSEVAVFGPESCCVEPHATDSWTVTDVDRSRLGGDSNEVHAVFTLTGDPGATLPASVDRAGVERVFSYDDRHVFRVTRPDGQGCVCDCLERAGCVVRDITVEPESLVVTFLVEDADLLGTVLDELRATADCIQLRRLVESARANDEARPIVFDRATLTDRQEEVLRVALEMGYFEHPRDATAGDVAAKLDITTTTFTEHLAAAQGKLLTGVLG</sequence>
<keyword evidence="1" id="KW-0805">Transcription regulation</keyword>
<proteinExistence type="predicted"/>
<evidence type="ECO:0000259" key="4">
    <source>
        <dbReference type="Pfam" id="PF24277"/>
    </source>
</evidence>
<organism evidence="5 6">
    <name type="scientific">Haloarcula onubensis</name>
    <dbReference type="NCBI Taxonomy" id="2950539"/>
    <lineage>
        <taxon>Archaea</taxon>
        <taxon>Methanobacteriati</taxon>
        <taxon>Methanobacteriota</taxon>
        <taxon>Stenosarchaea group</taxon>
        <taxon>Halobacteria</taxon>
        <taxon>Halobacteriales</taxon>
        <taxon>Haloarculaceae</taxon>
        <taxon>Haloarcula</taxon>
    </lineage>
</organism>
<evidence type="ECO:0000313" key="5">
    <source>
        <dbReference type="EMBL" id="MDS0282083.1"/>
    </source>
</evidence>
<dbReference type="Proteomes" id="UP001268864">
    <property type="component" value="Unassembled WGS sequence"/>
</dbReference>
<dbReference type="InterPro" id="IPR056433">
    <property type="entry name" value="DmsR-like_N"/>
</dbReference>